<gene>
    <name evidence="3" type="ORF">PWF71_16800</name>
</gene>
<dbReference type="PANTHER" id="PTHR43649:SF12">
    <property type="entry name" value="DIACETYLCHITOBIOSE BINDING PROTEIN DASA"/>
    <property type="match status" value="1"/>
</dbReference>
<dbReference type="AlphaFoldDB" id="A0AAJ5VB01"/>
<dbReference type="PANTHER" id="PTHR43649">
    <property type="entry name" value="ARABINOSE-BINDING PROTEIN-RELATED"/>
    <property type="match status" value="1"/>
</dbReference>
<evidence type="ECO:0000256" key="1">
    <source>
        <dbReference type="SAM" id="MobiDB-lite"/>
    </source>
</evidence>
<dbReference type="RefSeq" id="WP_275093193.1">
    <property type="nucleotide sequence ID" value="NZ_CP118606.1"/>
</dbReference>
<feature type="signal peptide" evidence="2">
    <location>
        <begin position="1"/>
        <end position="26"/>
    </location>
</feature>
<dbReference type="Gene3D" id="3.40.190.10">
    <property type="entry name" value="Periplasmic binding protein-like II"/>
    <property type="match status" value="2"/>
</dbReference>
<dbReference type="Proteomes" id="UP001214756">
    <property type="component" value="Chromosome"/>
</dbReference>
<feature type="region of interest" description="Disordered" evidence="1">
    <location>
        <begin position="427"/>
        <end position="449"/>
    </location>
</feature>
<organism evidence="3 4">
    <name type="scientific">Microbacterium maritypicum</name>
    <name type="common">Microbacterium liquefaciens</name>
    <dbReference type="NCBI Taxonomy" id="33918"/>
    <lineage>
        <taxon>Bacteria</taxon>
        <taxon>Bacillati</taxon>
        <taxon>Actinomycetota</taxon>
        <taxon>Actinomycetes</taxon>
        <taxon>Micrococcales</taxon>
        <taxon>Microbacteriaceae</taxon>
        <taxon>Microbacterium</taxon>
    </lineage>
</organism>
<sequence length="449" mass="48090">MSERRTHAVRAVAAALGVTLVGTALAGCAAGTGAETIRFTFSKREAIEFMTALVAEYNSSQSDVKVEIDTSGVDVVSASFVRGNPPDIMLANYNYEIARFVQRCALTDLAGTDAAAGIRDDLQPLMDQYGSCEGRTSALPYSVMAASVIYNKEIFQAQGLEVPQTWDELLAVCDQLKAAGIDPFYGTFKDDWTVGQGWYDYAAGGSVDVVDFFDALAAEGADVGPDSDVSFSKDFAKPMDRMLQLANDYTNADAPSRGYGDGNLAFGKGEAAMYLQGPWAFSEIAKTAPDLQLGTFPLPMTNDPADLGVRVNMDLAAMIPEGSHHQEAARDFLEFLYQPQNIEKYNASQLGFTPTKGASAPDDPRVEGMVEYYDNGQIYQGPSVLVPKTLPMMNYAQAMVLGASPSSILRTMDADWARIAFRAPIPSTKDTASASGDPSASGETEESAP</sequence>
<dbReference type="EMBL" id="CP118606">
    <property type="protein sequence ID" value="WEF20926.1"/>
    <property type="molecule type" value="Genomic_DNA"/>
</dbReference>
<dbReference type="Pfam" id="PF01547">
    <property type="entry name" value="SBP_bac_1"/>
    <property type="match status" value="1"/>
</dbReference>
<feature type="chain" id="PRO_5042520588" evidence="2">
    <location>
        <begin position="27"/>
        <end position="449"/>
    </location>
</feature>
<dbReference type="InterPro" id="IPR006059">
    <property type="entry name" value="SBP"/>
</dbReference>
<keyword evidence="2" id="KW-0732">Signal</keyword>
<reference evidence="3" key="1">
    <citation type="submission" date="2023-02" db="EMBL/GenBank/DDBJ databases">
        <title>Genome sequence of Microbacterium liquefaciens B1075.</title>
        <authorList>
            <person name="Cao J."/>
            <person name="Li X."/>
        </authorList>
    </citation>
    <scope>NUCLEOTIDE SEQUENCE</scope>
    <source>
        <strain evidence="3">B1075</strain>
    </source>
</reference>
<evidence type="ECO:0000313" key="4">
    <source>
        <dbReference type="Proteomes" id="UP001214756"/>
    </source>
</evidence>
<evidence type="ECO:0000256" key="2">
    <source>
        <dbReference type="SAM" id="SignalP"/>
    </source>
</evidence>
<evidence type="ECO:0000313" key="3">
    <source>
        <dbReference type="EMBL" id="WEF20926.1"/>
    </source>
</evidence>
<protein>
    <submittedName>
        <fullName evidence="3">ABC transporter substrate-binding protein</fullName>
    </submittedName>
</protein>
<dbReference type="PROSITE" id="PS51257">
    <property type="entry name" value="PROKAR_LIPOPROTEIN"/>
    <property type="match status" value="1"/>
</dbReference>
<accession>A0AAJ5VB01</accession>
<name>A0AAJ5VB01_MICMQ</name>
<feature type="compositionally biased region" description="Polar residues" evidence="1">
    <location>
        <begin position="428"/>
        <end position="442"/>
    </location>
</feature>
<proteinExistence type="predicted"/>
<dbReference type="SUPFAM" id="SSF53850">
    <property type="entry name" value="Periplasmic binding protein-like II"/>
    <property type="match status" value="1"/>
</dbReference>
<dbReference type="InterPro" id="IPR050490">
    <property type="entry name" value="Bact_solute-bd_prot1"/>
</dbReference>